<evidence type="ECO:0000313" key="7">
    <source>
        <dbReference type="Proteomes" id="UP001152321"/>
    </source>
</evidence>
<dbReference type="Pfam" id="PF00027">
    <property type="entry name" value="cNMP_binding"/>
    <property type="match status" value="1"/>
</dbReference>
<dbReference type="InterPro" id="IPR014710">
    <property type="entry name" value="RmlC-like_jellyroll"/>
</dbReference>
<evidence type="ECO:0000256" key="1">
    <source>
        <dbReference type="ARBA" id="ARBA00023015"/>
    </source>
</evidence>
<keyword evidence="1" id="KW-0805">Transcription regulation</keyword>
<proteinExistence type="predicted"/>
<dbReference type="Pfam" id="PF13545">
    <property type="entry name" value="HTH_Crp_2"/>
    <property type="match status" value="1"/>
</dbReference>
<dbReference type="PROSITE" id="PS51063">
    <property type="entry name" value="HTH_CRP_2"/>
    <property type="match status" value="1"/>
</dbReference>
<dbReference type="InterPro" id="IPR000595">
    <property type="entry name" value="cNMP-bd_dom"/>
</dbReference>
<dbReference type="Gene3D" id="2.60.120.10">
    <property type="entry name" value="Jelly Rolls"/>
    <property type="match status" value="1"/>
</dbReference>
<feature type="domain" description="HTH crp-type" evidence="5">
    <location>
        <begin position="154"/>
        <end position="227"/>
    </location>
</feature>
<keyword evidence="3" id="KW-0804">Transcription</keyword>
<feature type="domain" description="Cyclic nucleotide-binding" evidence="4">
    <location>
        <begin position="34"/>
        <end position="140"/>
    </location>
</feature>
<comment type="caution">
    <text evidence="6">The sequence shown here is derived from an EMBL/GenBank/DDBJ whole genome shotgun (WGS) entry which is preliminary data.</text>
</comment>
<dbReference type="SUPFAM" id="SSF51206">
    <property type="entry name" value="cAMP-binding domain-like"/>
    <property type="match status" value="1"/>
</dbReference>
<evidence type="ECO:0000259" key="5">
    <source>
        <dbReference type="PROSITE" id="PS51063"/>
    </source>
</evidence>
<accession>A0ABT6DJE2</accession>
<dbReference type="PROSITE" id="PS50042">
    <property type="entry name" value="CNMP_BINDING_3"/>
    <property type="match status" value="1"/>
</dbReference>
<dbReference type="InterPro" id="IPR036388">
    <property type="entry name" value="WH-like_DNA-bd_sf"/>
</dbReference>
<dbReference type="CDD" id="cd00038">
    <property type="entry name" value="CAP_ED"/>
    <property type="match status" value="1"/>
</dbReference>
<dbReference type="SMART" id="SM00419">
    <property type="entry name" value="HTH_CRP"/>
    <property type="match status" value="1"/>
</dbReference>
<evidence type="ECO:0000313" key="6">
    <source>
        <dbReference type="EMBL" id="MDG0815971.1"/>
    </source>
</evidence>
<keyword evidence="2" id="KW-0238">DNA-binding</keyword>
<dbReference type="Gene3D" id="1.10.10.10">
    <property type="entry name" value="Winged helix-like DNA-binding domain superfamily/Winged helix DNA-binding domain"/>
    <property type="match status" value="1"/>
</dbReference>
<dbReference type="InterPro" id="IPR036390">
    <property type="entry name" value="WH_DNA-bd_sf"/>
</dbReference>
<dbReference type="RefSeq" id="WP_277577450.1">
    <property type="nucleotide sequence ID" value="NZ_JANRMI010000002.1"/>
</dbReference>
<organism evidence="6 7">
    <name type="scientific">Bdellovibrio svalbardensis</name>
    <dbReference type="NCBI Taxonomy" id="2972972"/>
    <lineage>
        <taxon>Bacteria</taxon>
        <taxon>Pseudomonadati</taxon>
        <taxon>Bdellovibrionota</taxon>
        <taxon>Bdellovibrionia</taxon>
        <taxon>Bdellovibrionales</taxon>
        <taxon>Pseudobdellovibrionaceae</taxon>
        <taxon>Bdellovibrio</taxon>
    </lineage>
</organism>
<evidence type="ECO:0000259" key="4">
    <source>
        <dbReference type="PROSITE" id="PS50042"/>
    </source>
</evidence>
<gene>
    <name evidence="6" type="ORF">NWE73_06335</name>
</gene>
<dbReference type="Proteomes" id="UP001152321">
    <property type="component" value="Unassembled WGS sequence"/>
</dbReference>
<dbReference type="PRINTS" id="PR00034">
    <property type="entry name" value="HTHCRP"/>
</dbReference>
<evidence type="ECO:0000256" key="2">
    <source>
        <dbReference type="ARBA" id="ARBA00023125"/>
    </source>
</evidence>
<dbReference type="InterPro" id="IPR012318">
    <property type="entry name" value="HTH_CRP"/>
</dbReference>
<evidence type="ECO:0000256" key="3">
    <source>
        <dbReference type="ARBA" id="ARBA00023163"/>
    </source>
</evidence>
<dbReference type="EMBL" id="JANRMI010000002">
    <property type="protein sequence ID" value="MDG0815971.1"/>
    <property type="molecule type" value="Genomic_DNA"/>
</dbReference>
<reference evidence="6" key="1">
    <citation type="submission" date="2022-08" db="EMBL/GenBank/DDBJ databases">
        <title>Novel Bdellovibrio Species Isolated from Svalbard: Designation Bdellovibrio svalbardensis.</title>
        <authorList>
            <person name="Mitchell R.J."/>
            <person name="Choi S.Y."/>
        </authorList>
    </citation>
    <scope>NUCLEOTIDE SEQUENCE</scope>
    <source>
        <strain evidence="6">PAP01</strain>
    </source>
</reference>
<dbReference type="InterPro" id="IPR018490">
    <property type="entry name" value="cNMP-bd_dom_sf"/>
</dbReference>
<name>A0ABT6DJE2_9BACT</name>
<keyword evidence="7" id="KW-1185">Reference proteome</keyword>
<dbReference type="SUPFAM" id="SSF46785">
    <property type="entry name" value="Winged helix' DNA-binding domain"/>
    <property type="match status" value="1"/>
</dbReference>
<protein>
    <submittedName>
        <fullName evidence="6">Crp/Fnr family transcriptional regulator</fullName>
    </submittedName>
</protein>
<sequence length="239" mass="26567">MNTAYGNTVVSLVGGLGKVGNSFFENKPNYSTVYLNAGDDLYSSDRLPEGLYFVQAGCLKVYLLEDSVRGRYHSGEFLVRLVTEGEYLDSKLLSDGDLKKYRVVAMTPAMVFYYSPAAIEEMLRTADPVVRALLKQRIDSQRGVDENSHSLYLASIRERVAHQLVLLANRFGVKGPSGISLNLQLTRYELGQLAGTVNESFSRYLSEFKDQGLVDIKGREIIIKNLAALAHEAGEVRSR</sequence>